<protein>
    <submittedName>
        <fullName evidence="2">Glycosyl transferase family 2</fullName>
    </submittedName>
</protein>
<dbReference type="InterPro" id="IPR001173">
    <property type="entry name" value="Glyco_trans_2-like"/>
</dbReference>
<name>A0A1H5X6T0_9FLAO</name>
<dbReference type="OrthoDB" id="761861at2"/>
<organism evidence="2 3">
    <name type="scientific">Flavobacterium urumqiense</name>
    <dbReference type="NCBI Taxonomy" id="935224"/>
    <lineage>
        <taxon>Bacteria</taxon>
        <taxon>Pseudomonadati</taxon>
        <taxon>Bacteroidota</taxon>
        <taxon>Flavobacteriia</taxon>
        <taxon>Flavobacteriales</taxon>
        <taxon>Flavobacteriaceae</taxon>
        <taxon>Flavobacterium</taxon>
    </lineage>
</organism>
<sequence>MLSILIPTYNYNAYPLVLELHKQCTDCGIHFEIITIDDASSEYQSKNSSIQFLTNCSFVELSQNIGRSKIRNLLASKANYDWFLYVDCDTFPENSSFISNYISQINLSVKKVFFGGIVYTKEKPDNDQLLRWISGQKREAIPLSERKRNPYKTTFVSNLLIKKTVFDIFSFDEKITKYGYEDFAFIQTLKLENIDIEHIENPVFHLNLETSSVFLSKTKTALETLLFISKTNSKVEIDSKIIKTHKMLCDLKINLSIAKLFQKLELRLEHHLTSEKPTLLAFDCYKIGYFCYLNSK</sequence>
<accession>A0A1H5X6T0</accession>
<dbReference type="AlphaFoldDB" id="A0A1H5X6T0"/>
<proteinExistence type="predicted"/>
<dbReference type="SUPFAM" id="SSF53448">
    <property type="entry name" value="Nucleotide-diphospho-sugar transferases"/>
    <property type="match status" value="1"/>
</dbReference>
<feature type="domain" description="Glycosyltransferase 2-like" evidence="1">
    <location>
        <begin position="3"/>
        <end position="149"/>
    </location>
</feature>
<evidence type="ECO:0000259" key="1">
    <source>
        <dbReference type="Pfam" id="PF00535"/>
    </source>
</evidence>
<evidence type="ECO:0000313" key="3">
    <source>
        <dbReference type="Proteomes" id="UP000236737"/>
    </source>
</evidence>
<dbReference type="InterPro" id="IPR029044">
    <property type="entry name" value="Nucleotide-diphossugar_trans"/>
</dbReference>
<dbReference type="CDD" id="cd00761">
    <property type="entry name" value="Glyco_tranf_GTA_type"/>
    <property type="match status" value="1"/>
</dbReference>
<dbReference type="GO" id="GO:0016740">
    <property type="term" value="F:transferase activity"/>
    <property type="evidence" value="ECO:0007669"/>
    <property type="project" value="UniProtKB-KW"/>
</dbReference>
<dbReference type="Proteomes" id="UP000236737">
    <property type="component" value="Unassembled WGS sequence"/>
</dbReference>
<dbReference type="Pfam" id="PF00535">
    <property type="entry name" value="Glycos_transf_2"/>
    <property type="match status" value="1"/>
</dbReference>
<keyword evidence="3" id="KW-1185">Reference proteome</keyword>
<dbReference type="EMBL" id="FNVP01000005">
    <property type="protein sequence ID" value="SEG07459.1"/>
    <property type="molecule type" value="Genomic_DNA"/>
</dbReference>
<dbReference type="Gene3D" id="3.90.550.10">
    <property type="entry name" value="Spore Coat Polysaccharide Biosynthesis Protein SpsA, Chain A"/>
    <property type="match status" value="1"/>
</dbReference>
<dbReference type="RefSeq" id="WP_103999747.1">
    <property type="nucleotide sequence ID" value="NZ_FNVP01000005.1"/>
</dbReference>
<evidence type="ECO:0000313" key="2">
    <source>
        <dbReference type="EMBL" id="SEG07459.1"/>
    </source>
</evidence>
<gene>
    <name evidence="2" type="ORF">SAMN04488130_105215</name>
</gene>
<keyword evidence="2" id="KW-0808">Transferase</keyword>
<reference evidence="3" key="1">
    <citation type="submission" date="2016-10" db="EMBL/GenBank/DDBJ databases">
        <authorList>
            <person name="Varghese N."/>
            <person name="Submissions S."/>
        </authorList>
    </citation>
    <scope>NUCLEOTIDE SEQUENCE [LARGE SCALE GENOMIC DNA]</scope>
    <source>
        <strain evidence="3">CGMCC 1.9230</strain>
    </source>
</reference>